<dbReference type="Proteomes" id="UP001209570">
    <property type="component" value="Unassembled WGS sequence"/>
</dbReference>
<keyword evidence="2" id="KW-0862">Zinc</keyword>
<dbReference type="PANTHER" id="PTHR43880">
    <property type="entry name" value="ALCOHOL DEHYDROGENASE"/>
    <property type="match status" value="1"/>
</dbReference>
<dbReference type="SUPFAM" id="SSF50129">
    <property type="entry name" value="GroES-like"/>
    <property type="match status" value="1"/>
</dbReference>
<proteinExistence type="predicted"/>
<comment type="caution">
    <text evidence="6">The sequence shown here is derived from an EMBL/GenBank/DDBJ whole genome shotgun (WGS) entry which is preliminary data.</text>
</comment>
<dbReference type="Pfam" id="PF08240">
    <property type="entry name" value="ADH_N"/>
    <property type="match status" value="1"/>
</dbReference>
<name>A0AAD5LIW5_PYTIN</name>
<evidence type="ECO:0000256" key="1">
    <source>
        <dbReference type="ARBA" id="ARBA00022723"/>
    </source>
</evidence>
<dbReference type="InterPro" id="IPR011032">
    <property type="entry name" value="GroES-like_sf"/>
</dbReference>
<evidence type="ECO:0000313" key="6">
    <source>
        <dbReference type="EMBL" id="KAJ0402529.1"/>
    </source>
</evidence>
<dbReference type="PROSITE" id="PS00059">
    <property type="entry name" value="ADH_ZINC"/>
    <property type="match status" value="1"/>
</dbReference>
<keyword evidence="3" id="KW-0560">Oxidoreductase</keyword>
<keyword evidence="7" id="KW-1185">Reference proteome</keyword>
<dbReference type="GO" id="GO:0051903">
    <property type="term" value="F:S-(hydroxymethyl)glutathione dehydrogenase [NAD(P)+] activity"/>
    <property type="evidence" value="ECO:0007669"/>
    <property type="project" value="TreeGrafter"/>
</dbReference>
<dbReference type="Gene3D" id="3.90.180.10">
    <property type="entry name" value="Medium-chain alcohol dehydrogenases, catalytic domain"/>
    <property type="match status" value="1"/>
</dbReference>
<dbReference type="InterPro" id="IPR002328">
    <property type="entry name" value="ADH_Zn_CS"/>
</dbReference>
<gene>
    <name evidence="6" type="ORF">P43SY_000792</name>
</gene>
<dbReference type="GO" id="GO:0008270">
    <property type="term" value="F:zinc ion binding"/>
    <property type="evidence" value="ECO:0007669"/>
    <property type="project" value="InterPro"/>
</dbReference>
<dbReference type="AlphaFoldDB" id="A0AAD5LIW5"/>
<feature type="domain" description="Alcohol dehydrogenase-like N-terminal" evidence="5">
    <location>
        <begin position="33"/>
        <end position="102"/>
    </location>
</feature>
<keyword evidence="4" id="KW-0520">NAD</keyword>
<dbReference type="GO" id="GO:0005829">
    <property type="term" value="C:cytosol"/>
    <property type="evidence" value="ECO:0007669"/>
    <property type="project" value="TreeGrafter"/>
</dbReference>
<sequence length="107" mass="11659">MSAPEPITCKAAVCWKAKEDYVIEDVIVAPPREGEVRIRIVATGVCHTDEYTRSGADPEGIFPCIMGHEGAGIVESVGPKVTTLKVGDHVIPCYTPQCRKCKFWARA</sequence>
<dbReference type="EMBL" id="JAKCXM010000100">
    <property type="protein sequence ID" value="KAJ0402529.1"/>
    <property type="molecule type" value="Genomic_DNA"/>
</dbReference>
<accession>A0AAD5LIW5</accession>
<dbReference type="PANTHER" id="PTHR43880:SF12">
    <property type="entry name" value="ALCOHOL DEHYDROGENASE CLASS-3"/>
    <property type="match status" value="1"/>
</dbReference>
<evidence type="ECO:0000256" key="2">
    <source>
        <dbReference type="ARBA" id="ARBA00022833"/>
    </source>
</evidence>
<evidence type="ECO:0000256" key="3">
    <source>
        <dbReference type="ARBA" id="ARBA00023002"/>
    </source>
</evidence>
<reference evidence="6" key="1">
    <citation type="submission" date="2021-12" db="EMBL/GenBank/DDBJ databases">
        <title>Prjna785345.</title>
        <authorList>
            <person name="Rujirawat T."/>
            <person name="Krajaejun T."/>
        </authorList>
    </citation>
    <scope>NUCLEOTIDE SEQUENCE</scope>
    <source>
        <strain evidence="6">Pi057C3</strain>
    </source>
</reference>
<organism evidence="6 7">
    <name type="scientific">Pythium insidiosum</name>
    <name type="common">Pythiosis disease agent</name>
    <dbReference type="NCBI Taxonomy" id="114742"/>
    <lineage>
        <taxon>Eukaryota</taxon>
        <taxon>Sar</taxon>
        <taxon>Stramenopiles</taxon>
        <taxon>Oomycota</taxon>
        <taxon>Peronosporomycetes</taxon>
        <taxon>Pythiales</taxon>
        <taxon>Pythiaceae</taxon>
        <taxon>Pythium</taxon>
    </lineage>
</organism>
<dbReference type="InterPro" id="IPR013154">
    <property type="entry name" value="ADH-like_N"/>
</dbReference>
<protein>
    <recommendedName>
        <fullName evidence="5">Alcohol dehydrogenase-like N-terminal domain-containing protein</fullName>
    </recommendedName>
</protein>
<dbReference type="GO" id="GO:0046294">
    <property type="term" value="P:formaldehyde catabolic process"/>
    <property type="evidence" value="ECO:0007669"/>
    <property type="project" value="TreeGrafter"/>
</dbReference>
<evidence type="ECO:0000313" key="7">
    <source>
        <dbReference type="Proteomes" id="UP001209570"/>
    </source>
</evidence>
<evidence type="ECO:0000256" key="4">
    <source>
        <dbReference type="ARBA" id="ARBA00023027"/>
    </source>
</evidence>
<evidence type="ECO:0000259" key="5">
    <source>
        <dbReference type="Pfam" id="PF08240"/>
    </source>
</evidence>
<keyword evidence="1" id="KW-0479">Metal-binding</keyword>